<keyword evidence="3" id="KW-1185">Reference proteome</keyword>
<dbReference type="EMBL" id="KQ243625">
    <property type="protein sequence ID" value="KNC75434.1"/>
    <property type="molecule type" value="Genomic_DNA"/>
</dbReference>
<dbReference type="Gene3D" id="3.30.1520.10">
    <property type="entry name" value="Phox-like domain"/>
    <property type="match status" value="1"/>
</dbReference>
<accession>A0A0L0FF80</accession>
<feature type="non-terminal residue" evidence="2">
    <location>
        <position position="1"/>
    </location>
</feature>
<dbReference type="AlphaFoldDB" id="A0A0L0FF80"/>
<evidence type="ECO:0000313" key="2">
    <source>
        <dbReference type="EMBL" id="KNC75434.1"/>
    </source>
</evidence>
<name>A0A0L0FF80_9EUKA</name>
<dbReference type="PROSITE" id="PS50195">
    <property type="entry name" value="PX"/>
    <property type="match status" value="1"/>
</dbReference>
<reference evidence="2 3" key="1">
    <citation type="submission" date="2011-02" db="EMBL/GenBank/DDBJ databases">
        <title>The Genome Sequence of Sphaeroforma arctica JP610.</title>
        <authorList>
            <consortium name="The Broad Institute Genome Sequencing Platform"/>
            <person name="Russ C."/>
            <person name="Cuomo C."/>
            <person name="Young S.K."/>
            <person name="Zeng Q."/>
            <person name="Gargeya S."/>
            <person name="Alvarado L."/>
            <person name="Berlin A."/>
            <person name="Chapman S.B."/>
            <person name="Chen Z."/>
            <person name="Freedman E."/>
            <person name="Gellesch M."/>
            <person name="Goldberg J."/>
            <person name="Griggs A."/>
            <person name="Gujja S."/>
            <person name="Heilman E."/>
            <person name="Heiman D."/>
            <person name="Howarth C."/>
            <person name="Mehta T."/>
            <person name="Neiman D."/>
            <person name="Pearson M."/>
            <person name="Roberts A."/>
            <person name="Saif S."/>
            <person name="Shea T."/>
            <person name="Shenoy N."/>
            <person name="Sisk P."/>
            <person name="Stolte C."/>
            <person name="Sykes S."/>
            <person name="White J."/>
            <person name="Yandava C."/>
            <person name="Burger G."/>
            <person name="Gray M.W."/>
            <person name="Holland P.W.H."/>
            <person name="King N."/>
            <person name="Lang F.B.F."/>
            <person name="Roger A.J."/>
            <person name="Ruiz-Trillo I."/>
            <person name="Haas B."/>
            <person name="Nusbaum C."/>
            <person name="Birren B."/>
        </authorList>
    </citation>
    <scope>NUCLEOTIDE SEQUENCE [LARGE SCALE GENOMIC DNA]</scope>
    <source>
        <strain evidence="2 3">JP610</strain>
    </source>
</reference>
<evidence type="ECO:0000259" key="1">
    <source>
        <dbReference type="PROSITE" id="PS50195"/>
    </source>
</evidence>
<dbReference type="Pfam" id="PF00787">
    <property type="entry name" value="PX"/>
    <property type="match status" value="1"/>
</dbReference>
<dbReference type="Proteomes" id="UP000054560">
    <property type="component" value="Unassembled WGS sequence"/>
</dbReference>
<protein>
    <recommendedName>
        <fullName evidence="1">PX domain-containing protein</fullName>
    </recommendedName>
</protein>
<proteinExistence type="predicted"/>
<sequence>SGINTTRPIPAVLETLAMNPHSSVASEDESEDANSKFASSILHKQNSMVTMKLLLKGTHSDGLLVSVMTPRLVGPWYDKYVEYLVEITHPALNKKFKVYRRFSDFLALHAMMERRLREGAMGIQHSIEKLHTLHSLRPQKYAFKSRNDPGLLEERMAIFSSLLHYGISEPCLNPLVIDFILKERQNIANRNME</sequence>
<dbReference type="InterPro" id="IPR001683">
    <property type="entry name" value="PX_dom"/>
</dbReference>
<organism evidence="2 3">
    <name type="scientific">Sphaeroforma arctica JP610</name>
    <dbReference type="NCBI Taxonomy" id="667725"/>
    <lineage>
        <taxon>Eukaryota</taxon>
        <taxon>Ichthyosporea</taxon>
        <taxon>Ichthyophonida</taxon>
        <taxon>Sphaeroforma</taxon>
    </lineage>
</organism>
<dbReference type="CDD" id="cd06093">
    <property type="entry name" value="PX_domain"/>
    <property type="match status" value="1"/>
</dbReference>
<evidence type="ECO:0000313" key="3">
    <source>
        <dbReference type="Proteomes" id="UP000054560"/>
    </source>
</evidence>
<gene>
    <name evidence="2" type="ORF">SARC_12041</name>
</gene>
<feature type="non-terminal residue" evidence="2">
    <location>
        <position position="193"/>
    </location>
</feature>
<dbReference type="RefSeq" id="XP_014149336.1">
    <property type="nucleotide sequence ID" value="XM_014293861.1"/>
</dbReference>
<dbReference type="SUPFAM" id="SSF64268">
    <property type="entry name" value="PX domain"/>
    <property type="match status" value="1"/>
</dbReference>
<dbReference type="GeneID" id="25912545"/>
<dbReference type="GO" id="GO:0035091">
    <property type="term" value="F:phosphatidylinositol binding"/>
    <property type="evidence" value="ECO:0007669"/>
    <property type="project" value="InterPro"/>
</dbReference>
<feature type="domain" description="PX" evidence="1">
    <location>
        <begin position="61"/>
        <end position="193"/>
    </location>
</feature>
<dbReference type="InterPro" id="IPR036871">
    <property type="entry name" value="PX_dom_sf"/>
</dbReference>